<dbReference type="AlphaFoldDB" id="A0AA43RLJ4"/>
<dbReference type="Proteomes" id="UP001171751">
    <property type="component" value="Unassembled WGS sequence"/>
</dbReference>
<evidence type="ECO:0000313" key="2">
    <source>
        <dbReference type="EMBL" id="MDO5456719.1"/>
    </source>
</evidence>
<keyword evidence="1" id="KW-1133">Transmembrane helix</keyword>
<gene>
    <name evidence="2" type="ORF">Q4F26_00095</name>
</gene>
<feature type="transmembrane region" description="Helical" evidence="1">
    <location>
        <begin position="21"/>
        <end position="42"/>
    </location>
</feature>
<reference evidence="2" key="1">
    <citation type="submission" date="2023-07" db="EMBL/GenBank/DDBJ databases">
        <title>Between Cages and Wild: Unraveling the Impact of Captivity on Animal Microbiomes and Antimicrobial Resistance.</title>
        <authorList>
            <person name="Schmartz G.P."/>
            <person name="Rehner J."/>
            <person name="Schuff M.J."/>
            <person name="Becker S.L."/>
            <person name="Kravczyk M."/>
            <person name="Gurevich A."/>
            <person name="Francke R."/>
            <person name="Mueller R."/>
            <person name="Keller V."/>
            <person name="Keller A."/>
        </authorList>
    </citation>
    <scope>NUCLEOTIDE SEQUENCE</scope>
    <source>
        <strain evidence="2">S39M_St_73</strain>
    </source>
</reference>
<proteinExistence type="predicted"/>
<dbReference type="Pfam" id="PF06691">
    <property type="entry name" value="DUF1189"/>
    <property type="match status" value="1"/>
</dbReference>
<name>A0AA43RLJ4_9LACT</name>
<evidence type="ECO:0000313" key="3">
    <source>
        <dbReference type="Proteomes" id="UP001171751"/>
    </source>
</evidence>
<dbReference type="InterPro" id="IPR009574">
    <property type="entry name" value="DUF1189"/>
</dbReference>
<keyword evidence="3" id="KW-1185">Reference proteome</keyword>
<accession>A0AA43RLJ4</accession>
<feature type="transmembrane region" description="Helical" evidence="1">
    <location>
        <begin position="224"/>
        <end position="243"/>
    </location>
</feature>
<keyword evidence="1" id="KW-0812">Transmembrane</keyword>
<keyword evidence="1" id="KW-0472">Membrane</keyword>
<feature type="transmembrane region" description="Helical" evidence="1">
    <location>
        <begin position="198"/>
        <end position="218"/>
    </location>
</feature>
<feature type="transmembrane region" description="Helical" evidence="1">
    <location>
        <begin position="155"/>
        <end position="186"/>
    </location>
</feature>
<sequence>MLNYLKIFITQPKKIHQAKKLSFWQAFGLVIIISGVTLLPIFTQLYRSYQDLSPSLADIQSKIPDFEIQNSEMILEEDVNSFIYEIDSSLFIFDPHGEMSRETINKNLENGYLMAGGFLENELYVANQLNEISLPYQAVNGLDQSIFSGSFFTQFLAVFSLVLIVSVFTAVILTSLFTALFVKLITLLNGYKYSFGQVWKIVLAAFLIPGLIAFAATLLNLNSLFLTSIIRIIPILLAVYSIFYDPEKHSR</sequence>
<organism evidence="2 3">
    <name type="scientific">Atopococcus tabaci</name>
    <dbReference type="NCBI Taxonomy" id="269774"/>
    <lineage>
        <taxon>Bacteria</taxon>
        <taxon>Bacillati</taxon>
        <taxon>Bacillota</taxon>
        <taxon>Bacilli</taxon>
        <taxon>Lactobacillales</taxon>
        <taxon>Carnobacteriaceae</taxon>
        <taxon>Atopococcus</taxon>
    </lineage>
</organism>
<evidence type="ECO:0000256" key="1">
    <source>
        <dbReference type="SAM" id="Phobius"/>
    </source>
</evidence>
<comment type="caution">
    <text evidence="2">The sequence shown here is derived from an EMBL/GenBank/DDBJ whole genome shotgun (WGS) entry which is preliminary data.</text>
</comment>
<dbReference type="EMBL" id="JAUNQW010000001">
    <property type="protein sequence ID" value="MDO5456719.1"/>
    <property type="molecule type" value="Genomic_DNA"/>
</dbReference>
<protein>
    <submittedName>
        <fullName evidence="2">DUF1189 family protein</fullName>
    </submittedName>
</protein>